<dbReference type="PANTHER" id="PTHR24128:SF40">
    <property type="entry name" value="SERINE_THREONINE-PROTEIN PHOSPHATASE 6 REGULATORY ANKYRIN REPEAT SUBUNIT A-LIKE"/>
    <property type="match status" value="1"/>
</dbReference>
<feature type="transmembrane region" description="Helical" evidence="1">
    <location>
        <begin position="154"/>
        <end position="174"/>
    </location>
</feature>
<dbReference type="InterPro" id="IPR026961">
    <property type="entry name" value="PGG_dom"/>
</dbReference>
<dbReference type="PANTHER" id="PTHR24128">
    <property type="entry name" value="HOMEOBOX PROTEIN WARIAI"/>
    <property type="match status" value="1"/>
</dbReference>
<dbReference type="EMBL" id="AWUE01015494">
    <property type="protein sequence ID" value="OMO97056.1"/>
    <property type="molecule type" value="Genomic_DNA"/>
</dbReference>
<dbReference type="AlphaFoldDB" id="A0A1R3JQD1"/>
<feature type="transmembrane region" description="Helical" evidence="1">
    <location>
        <begin position="74"/>
        <end position="92"/>
    </location>
</feature>
<name>A0A1R3JQD1_9ROSI</name>
<accession>A0A1R3JQD1</accession>
<reference evidence="4" key="1">
    <citation type="submission" date="2013-09" db="EMBL/GenBank/DDBJ databases">
        <title>Corchorus olitorius genome sequencing.</title>
        <authorList>
            <person name="Alam M."/>
            <person name="Haque M.S."/>
            <person name="Islam M.S."/>
            <person name="Emdad E.M."/>
            <person name="Islam M.M."/>
            <person name="Ahmed B."/>
            <person name="Halim A."/>
            <person name="Hossen Q.M.M."/>
            <person name="Hossain M.Z."/>
            <person name="Ahmed R."/>
            <person name="Khan M.M."/>
            <person name="Islam R."/>
            <person name="Rashid M.M."/>
            <person name="Khan S.A."/>
            <person name="Rahman M.S."/>
            <person name="Alam M."/>
            <person name="Yahiya A.S."/>
            <person name="Khan M.S."/>
            <person name="Azam M.S."/>
            <person name="Haque T."/>
            <person name="Lashkar M.Z.H."/>
            <person name="Akhand A.I."/>
            <person name="Morshed G."/>
            <person name="Roy S."/>
            <person name="Uddin K.S."/>
            <person name="Rabeya T."/>
            <person name="Hossain A.S."/>
            <person name="Chowdhury A."/>
            <person name="Snigdha A.R."/>
            <person name="Mortoza M.S."/>
            <person name="Matin S.A."/>
            <person name="Hoque S.M.E."/>
            <person name="Islam M.K."/>
            <person name="Roy D.K."/>
            <person name="Haider R."/>
            <person name="Moosa M.M."/>
            <person name="Elias S.M."/>
            <person name="Hasan A.M."/>
            <person name="Jahan S."/>
            <person name="Shafiuddin M."/>
            <person name="Mahmood N."/>
            <person name="Shommy N.S."/>
        </authorList>
    </citation>
    <scope>NUCLEOTIDE SEQUENCE [LARGE SCALE GENOMIC DNA]</scope>
    <source>
        <strain evidence="4">cv. O-4</strain>
    </source>
</reference>
<feature type="transmembrane region" description="Helical" evidence="1">
    <location>
        <begin position="123"/>
        <end position="147"/>
    </location>
</feature>
<evidence type="ECO:0000259" key="2">
    <source>
        <dbReference type="Pfam" id="PF13962"/>
    </source>
</evidence>
<organism evidence="3 4">
    <name type="scientific">Corchorus olitorius</name>
    <dbReference type="NCBI Taxonomy" id="93759"/>
    <lineage>
        <taxon>Eukaryota</taxon>
        <taxon>Viridiplantae</taxon>
        <taxon>Streptophyta</taxon>
        <taxon>Embryophyta</taxon>
        <taxon>Tracheophyta</taxon>
        <taxon>Spermatophyta</taxon>
        <taxon>Magnoliopsida</taxon>
        <taxon>eudicotyledons</taxon>
        <taxon>Gunneridae</taxon>
        <taxon>Pentapetalae</taxon>
        <taxon>rosids</taxon>
        <taxon>malvids</taxon>
        <taxon>Malvales</taxon>
        <taxon>Malvaceae</taxon>
        <taxon>Grewioideae</taxon>
        <taxon>Apeibeae</taxon>
        <taxon>Corchorus</taxon>
    </lineage>
</organism>
<evidence type="ECO:0000256" key="1">
    <source>
        <dbReference type="SAM" id="Phobius"/>
    </source>
</evidence>
<dbReference type="OrthoDB" id="674805at2759"/>
<gene>
    <name evidence="3" type="ORF">COLO4_14903</name>
</gene>
<keyword evidence="1" id="KW-1133">Transmembrane helix</keyword>
<keyword evidence="1" id="KW-0472">Membrane</keyword>
<proteinExistence type="predicted"/>
<feature type="transmembrane region" description="Helical" evidence="1">
    <location>
        <begin position="180"/>
        <end position="199"/>
    </location>
</feature>
<evidence type="ECO:0000313" key="4">
    <source>
        <dbReference type="Proteomes" id="UP000187203"/>
    </source>
</evidence>
<sequence>MIKLLLQLEEVDRKMLNWRGLTALDVLEQQSQVDNREIVTILCNDKSSGWFIFKVSRFHTKLTTYFKEMKLETINALLVVFALVLAMTYQAVLSPPGGFLQGDSGSITNDHVGKSVMNSVRFLLFYVPNGIAVLMAWITTISLLNVVAKSIMPFLFPLYLLMCFCYVAALNTIAPTRYTVWVAGFVPCIFVFVIYYVALYRFKKQ</sequence>
<dbReference type="Proteomes" id="UP000187203">
    <property type="component" value="Unassembled WGS sequence"/>
</dbReference>
<protein>
    <recommendedName>
        <fullName evidence="2">PGG domain-containing protein</fullName>
    </recommendedName>
</protein>
<dbReference type="STRING" id="93759.A0A1R3JQD1"/>
<evidence type="ECO:0000313" key="3">
    <source>
        <dbReference type="EMBL" id="OMO97056.1"/>
    </source>
</evidence>
<comment type="caution">
    <text evidence="3">The sequence shown here is derived from an EMBL/GenBank/DDBJ whole genome shotgun (WGS) entry which is preliminary data.</text>
</comment>
<keyword evidence="1" id="KW-0812">Transmembrane</keyword>
<keyword evidence="4" id="KW-1185">Reference proteome</keyword>
<feature type="domain" description="PGG" evidence="2">
    <location>
        <begin position="72"/>
        <end position="167"/>
    </location>
</feature>
<dbReference type="Pfam" id="PF13962">
    <property type="entry name" value="PGG"/>
    <property type="match status" value="1"/>
</dbReference>